<evidence type="ECO:0008006" key="3">
    <source>
        <dbReference type="Google" id="ProtNLM"/>
    </source>
</evidence>
<sequence length="189" mass="21395">MGHMFGRRIAAVHNPTDCMGVDLLECCVGKLWDDWSTDPREVAIEQLKRALVLEGKSKVVLICHSQGTIIASNVLRVLNEDRDLTDRHLAKLEVYAFANCAHQMEKGRIGRLETLSNTLDTVAMLGSCCPYKEWRDVDGETINIEGRKFFEEGKRGHMLETHYLQGLEQGEYAGSKLHDYRKEAKSKST</sequence>
<dbReference type="AlphaFoldDB" id="A0A8S1IRV8"/>
<dbReference type="PANTHER" id="PTHR42044:SF2">
    <property type="entry name" value="DUF676 DOMAIN-CONTAINING PROTEIN"/>
    <property type="match status" value="1"/>
</dbReference>
<dbReference type="InterPro" id="IPR029058">
    <property type="entry name" value="AB_hydrolase_fold"/>
</dbReference>
<dbReference type="EMBL" id="CAJHUC010000715">
    <property type="protein sequence ID" value="CAD7697817.1"/>
    <property type="molecule type" value="Genomic_DNA"/>
</dbReference>
<protein>
    <recommendedName>
        <fullName evidence="3">DUF676 domain-containing protein</fullName>
    </recommendedName>
</protein>
<dbReference type="SUPFAM" id="SSF53474">
    <property type="entry name" value="alpha/beta-Hydrolases"/>
    <property type="match status" value="1"/>
</dbReference>
<accession>A0A8S1IRV8</accession>
<evidence type="ECO:0000313" key="2">
    <source>
        <dbReference type="Proteomes" id="UP000708148"/>
    </source>
</evidence>
<organism evidence="1 2">
    <name type="scientific">Ostreobium quekettii</name>
    <dbReference type="NCBI Taxonomy" id="121088"/>
    <lineage>
        <taxon>Eukaryota</taxon>
        <taxon>Viridiplantae</taxon>
        <taxon>Chlorophyta</taxon>
        <taxon>core chlorophytes</taxon>
        <taxon>Ulvophyceae</taxon>
        <taxon>TCBD clade</taxon>
        <taxon>Bryopsidales</taxon>
        <taxon>Ostreobineae</taxon>
        <taxon>Ostreobiaceae</taxon>
        <taxon>Ostreobium</taxon>
    </lineage>
</organism>
<proteinExistence type="predicted"/>
<gene>
    <name evidence="1" type="ORF">OSTQU699_LOCUS3178</name>
</gene>
<dbReference type="PANTHER" id="PTHR42044">
    <property type="entry name" value="DUF676 DOMAIN-CONTAINING PROTEIN-RELATED"/>
    <property type="match status" value="1"/>
</dbReference>
<dbReference type="OrthoDB" id="202545at2759"/>
<keyword evidence="2" id="KW-1185">Reference proteome</keyword>
<reference evidence="1" key="1">
    <citation type="submission" date="2020-12" db="EMBL/GenBank/DDBJ databases">
        <authorList>
            <person name="Iha C."/>
        </authorList>
    </citation>
    <scope>NUCLEOTIDE SEQUENCE</scope>
</reference>
<evidence type="ECO:0000313" key="1">
    <source>
        <dbReference type="EMBL" id="CAD7697817.1"/>
    </source>
</evidence>
<comment type="caution">
    <text evidence="1">The sequence shown here is derived from an EMBL/GenBank/DDBJ whole genome shotgun (WGS) entry which is preliminary data.</text>
</comment>
<name>A0A8S1IRV8_9CHLO</name>
<dbReference type="Proteomes" id="UP000708148">
    <property type="component" value="Unassembled WGS sequence"/>
</dbReference>